<protein>
    <submittedName>
        <fullName evidence="2">DUF2790 domain-containing protein</fullName>
    </submittedName>
</protein>
<dbReference type="Gene3D" id="2.30.140.50">
    <property type="entry name" value="Protein of unknown function DUF2790"/>
    <property type="match status" value="1"/>
</dbReference>
<dbReference type="RefSeq" id="WP_273910539.1">
    <property type="nucleotide sequence ID" value="NZ_JAMDGX010000029.1"/>
</dbReference>
<evidence type="ECO:0000256" key="1">
    <source>
        <dbReference type="SAM" id="SignalP"/>
    </source>
</evidence>
<keyword evidence="3" id="KW-1185">Reference proteome</keyword>
<evidence type="ECO:0000313" key="3">
    <source>
        <dbReference type="Proteomes" id="UP001148203"/>
    </source>
</evidence>
<organism evidence="2 3">
    <name type="scientific">Pseudomonas fontis</name>
    <dbReference type="NCBI Taxonomy" id="2942633"/>
    <lineage>
        <taxon>Bacteria</taxon>
        <taxon>Pseudomonadati</taxon>
        <taxon>Pseudomonadota</taxon>
        <taxon>Gammaproteobacteria</taxon>
        <taxon>Pseudomonadales</taxon>
        <taxon>Pseudomonadaceae</taxon>
        <taxon>Pseudomonas</taxon>
    </lineage>
</organism>
<dbReference type="Pfam" id="PF10976">
    <property type="entry name" value="DUF2790"/>
    <property type="match status" value="1"/>
</dbReference>
<gene>
    <name evidence="2" type="ORF">M5G11_16475</name>
</gene>
<sequence>MKFRFVLGLAVLVAASAQAQTQPQATTPVQAQEYSYGTRLDIKKVVSMSEPSTPDCGVVKAHMIYNDHAGVQHDLQYLKVAEGCDNQH</sequence>
<feature type="signal peptide" evidence="1">
    <location>
        <begin position="1"/>
        <end position="19"/>
    </location>
</feature>
<proteinExistence type="predicted"/>
<dbReference type="InterPro" id="IPR021245">
    <property type="entry name" value="DUF2790"/>
</dbReference>
<reference evidence="2 3" key="1">
    <citation type="submission" date="2022-05" db="EMBL/GenBank/DDBJ databases">
        <title>Novel Pseudomonas spp. Isolated from a Rainbow Trout Aquaculture Facility.</title>
        <authorList>
            <person name="Testerman T."/>
            <person name="Graf J."/>
        </authorList>
    </citation>
    <scope>NUCLEOTIDE SEQUENCE [LARGE SCALE GENOMIC DNA]</scope>
    <source>
        <strain evidence="2 3">ID681</strain>
    </source>
</reference>
<comment type="caution">
    <text evidence="2">The sequence shown here is derived from an EMBL/GenBank/DDBJ whole genome shotgun (WGS) entry which is preliminary data.</text>
</comment>
<dbReference type="EMBL" id="JAMDGY010000051">
    <property type="protein sequence ID" value="MDD0992129.1"/>
    <property type="molecule type" value="Genomic_DNA"/>
</dbReference>
<feature type="chain" id="PRO_5045053921" evidence="1">
    <location>
        <begin position="20"/>
        <end position="88"/>
    </location>
</feature>
<evidence type="ECO:0000313" key="2">
    <source>
        <dbReference type="EMBL" id="MDD0992129.1"/>
    </source>
</evidence>
<name>A0ABT5NVD2_9PSED</name>
<dbReference type="Proteomes" id="UP001148203">
    <property type="component" value="Unassembled WGS sequence"/>
</dbReference>
<accession>A0ABT5NVD2</accession>
<keyword evidence="1" id="KW-0732">Signal</keyword>